<dbReference type="RefSeq" id="WP_166062191.1">
    <property type="nucleotide sequence ID" value="NZ_CP049889.1"/>
</dbReference>
<feature type="transmembrane region" description="Helical" evidence="1">
    <location>
        <begin position="132"/>
        <end position="150"/>
    </location>
</feature>
<keyword evidence="1" id="KW-0812">Transmembrane</keyword>
<keyword evidence="1" id="KW-1133">Transmembrane helix</keyword>
<keyword evidence="1" id="KW-0472">Membrane</keyword>
<proteinExistence type="predicted"/>
<dbReference type="GO" id="GO:0016020">
    <property type="term" value="C:membrane"/>
    <property type="evidence" value="ECO:0007669"/>
    <property type="project" value="InterPro"/>
</dbReference>
<dbReference type="EMBL" id="CP049889">
    <property type="protein sequence ID" value="QIK51143.1"/>
    <property type="molecule type" value="Genomic_DNA"/>
</dbReference>
<feature type="transmembrane region" description="Helical" evidence="1">
    <location>
        <begin position="57"/>
        <end position="77"/>
    </location>
</feature>
<feature type="transmembrane region" description="Helical" evidence="1">
    <location>
        <begin position="171"/>
        <end position="203"/>
    </location>
</feature>
<dbReference type="Proteomes" id="UP000501830">
    <property type="component" value="Chromosome"/>
</dbReference>
<feature type="transmembrane region" description="Helical" evidence="1">
    <location>
        <begin position="21"/>
        <end position="45"/>
    </location>
</feature>
<evidence type="ECO:0000313" key="3">
    <source>
        <dbReference type="Proteomes" id="UP000501830"/>
    </source>
</evidence>
<name>A0A6G7WFW5_9LACT</name>
<protein>
    <submittedName>
        <fullName evidence="2">ABC transporter permease</fullName>
    </submittedName>
</protein>
<reference evidence="2 3" key="1">
    <citation type="journal article" date="2017" name="Int. J. Syst. Evol. Microbiol.">
        <title>Jeotgalibaca porci sp. nov. and Jeotgalibaca arthritidis sp. nov., isolated from pigs, and emended description of the genus Jeotgalibaca.</title>
        <authorList>
            <person name="Zamora L."/>
            <person name="Perez-Sancho M."/>
            <person name="Dominguez L."/>
            <person name="Fernandez-Garayzabal J.F."/>
            <person name="Vela A.I."/>
        </authorList>
    </citation>
    <scope>NUCLEOTIDE SEQUENCE [LARGE SCALE GENOMIC DNA]</scope>
    <source>
        <strain evidence="2 3">CCUG 69148</strain>
    </source>
</reference>
<feature type="transmembrane region" description="Helical" evidence="1">
    <location>
        <begin position="107"/>
        <end position="126"/>
    </location>
</feature>
<dbReference type="Pfam" id="PF05975">
    <property type="entry name" value="EcsB"/>
    <property type="match status" value="1"/>
</dbReference>
<dbReference type="InterPro" id="IPR010288">
    <property type="entry name" value="EcsB_ABC"/>
</dbReference>
<gene>
    <name evidence="2" type="ORF">G7058_03130</name>
</gene>
<dbReference type="GeneID" id="94552256"/>
<organism evidence="2 3">
    <name type="scientific">Jeotgalibaca porci</name>
    <dbReference type="NCBI Taxonomy" id="1868793"/>
    <lineage>
        <taxon>Bacteria</taxon>
        <taxon>Bacillati</taxon>
        <taxon>Bacillota</taxon>
        <taxon>Bacilli</taxon>
        <taxon>Lactobacillales</taxon>
        <taxon>Carnobacteriaceae</taxon>
        <taxon>Jeotgalibaca</taxon>
    </lineage>
</organism>
<accession>A0A6G7WFW5</accession>
<dbReference type="PIRSF" id="PIRSF037259">
    <property type="entry name" value="EcsB_ABC"/>
    <property type="match status" value="1"/>
</dbReference>
<dbReference type="KEGG" id="jpo:G7058_03130"/>
<dbReference type="AlphaFoldDB" id="A0A6G7WFW5"/>
<sequence>MTLESVLAKRRATYQKRLSKYVKYVMNDHFVIAMLFLIGAVAFQYSNFIKALPTDFIWGKLAASFLLAGVVFFGKIATMASAADQVFLVTEEEGWQQVIKDAKKRSMVLPGLLLLFLVAVAMPVVYVGQTFSGADIAVLFIIGLVLKWAHLGLEEAALRFGTRGKVKHLKWYLFGVGVMSFLGAFFVHPLVGLTIAGIMGVVFENQLRSMRTQLIDWETLVTTEEERMVKINRFINLFIDTPTGKEKAKRRSYLDFCVPFLSGKDNPYQFLFVRSFLRGTSYFGLFGRLTAIGAVVLSLSEIVVFNLALGVLLLYVTGFQLLPLYKEVTENVMVRLYPQAEEAKFVGFSQLLQRTLFIQAIIFSLATLIGTDPVSGLMATVINSVFVIFFVKGYARKRLAKHRPN</sequence>
<keyword evidence="3" id="KW-1185">Reference proteome</keyword>
<evidence type="ECO:0000313" key="2">
    <source>
        <dbReference type="EMBL" id="QIK51143.1"/>
    </source>
</evidence>
<evidence type="ECO:0000256" key="1">
    <source>
        <dbReference type="SAM" id="Phobius"/>
    </source>
</evidence>
<feature type="transmembrane region" description="Helical" evidence="1">
    <location>
        <begin position="376"/>
        <end position="395"/>
    </location>
</feature>
<feature type="transmembrane region" description="Helical" evidence="1">
    <location>
        <begin position="291"/>
        <end position="316"/>
    </location>
</feature>